<dbReference type="InterPro" id="IPR006224">
    <property type="entry name" value="PsdUridine_synth_RluA-like_CS"/>
</dbReference>
<evidence type="ECO:0000259" key="2">
    <source>
        <dbReference type="Pfam" id="PF00849"/>
    </source>
</evidence>
<dbReference type="GO" id="GO:0009982">
    <property type="term" value="F:pseudouridine synthase activity"/>
    <property type="evidence" value="ECO:0007669"/>
    <property type="project" value="InterPro"/>
</dbReference>
<reference evidence="3" key="1">
    <citation type="submission" date="2020-05" db="EMBL/GenBank/DDBJ databases">
        <title>Phylogenomic resolution of chytrid fungi.</title>
        <authorList>
            <person name="Stajich J.E."/>
            <person name="Amses K."/>
            <person name="Simmons R."/>
            <person name="Seto K."/>
            <person name="Myers J."/>
            <person name="Bonds A."/>
            <person name="Quandt C.A."/>
            <person name="Barry K."/>
            <person name="Liu P."/>
            <person name="Grigoriev I."/>
            <person name="Longcore J.E."/>
            <person name="James T.Y."/>
        </authorList>
    </citation>
    <scope>NUCLEOTIDE SEQUENCE</scope>
    <source>
        <strain evidence="3">PLAUS21</strain>
    </source>
</reference>
<evidence type="ECO:0000256" key="1">
    <source>
        <dbReference type="ARBA" id="ARBA00010876"/>
    </source>
</evidence>
<dbReference type="InterPro" id="IPR050188">
    <property type="entry name" value="RluA_PseudoU_synthase"/>
</dbReference>
<dbReference type="GO" id="GO:0000455">
    <property type="term" value="P:enzyme-directed rRNA pseudouridine synthesis"/>
    <property type="evidence" value="ECO:0007669"/>
    <property type="project" value="TreeGrafter"/>
</dbReference>
<dbReference type="Pfam" id="PF00849">
    <property type="entry name" value="PseudoU_synth_2"/>
    <property type="match status" value="1"/>
</dbReference>
<dbReference type="GO" id="GO:0003723">
    <property type="term" value="F:RNA binding"/>
    <property type="evidence" value="ECO:0007669"/>
    <property type="project" value="InterPro"/>
</dbReference>
<dbReference type="EMBL" id="JADGKB010000004">
    <property type="protein sequence ID" value="KAJ3261681.1"/>
    <property type="molecule type" value="Genomic_DNA"/>
</dbReference>
<dbReference type="CDD" id="cd02869">
    <property type="entry name" value="PseudoU_synth_RluA_like"/>
    <property type="match status" value="1"/>
</dbReference>
<dbReference type="PANTHER" id="PTHR21600:SF87">
    <property type="entry name" value="RNA PSEUDOURIDYLATE SYNTHASE DOMAIN-CONTAINING PROTEIN 1"/>
    <property type="match status" value="1"/>
</dbReference>
<dbReference type="InterPro" id="IPR020103">
    <property type="entry name" value="PsdUridine_synth_cat_dom_sf"/>
</dbReference>
<name>A0AAD5UQP0_9FUNG</name>
<sequence>MLRTAKLLKNTSPLTLVQGVYNPPVSMSKRTAERWAKVAPTIKKQEKVDLREKLEEREFRVEENDHGALMFHFVAKKFGIDHGTARMKIVNREIWVKGSLHAQYIDLHPSSKLKAGDIVAGGVLKKVEFPETPIQEIIDSFNAGILYKDQHIIVINKNENMAVHAGSKITQDNLGKMIDKINNETGSELRLVHRLDKATTGCLIFARTKEAAARISELFREGKRIRKRYLALVIPPLQLQKGETVTIETGLVKTGDARNERMKIVPWSNALFNLDDSFQGESFKDVKRAETKVTVLSKRKLSTFLLLEPVTGRKHQLRSHMNYFSNSFIIGDYKYGVGCTKKYRHQVSDPHKVPLHLHMHSLKIEDWYGEGQHLQVHAPLPSFWRKSLMSSGHDTSLVQVALDDTVQVPTKKPKVMDKDALILLEKEEGIDIEPQSK</sequence>
<dbReference type="Proteomes" id="UP001210925">
    <property type="component" value="Unassembled WGS sequence"/>
</dbReference>
<evidence type="ECO:0000313" key="3">
    <source>
        <dbReference type="EMBL" id="KAJ3261681.1"/>
    </source>
</evidence>
<dbReference type="SUPFAM" id="SSF55120">
    <property type="entry name" value="Pseudouridine synthase"/>
    <property type="match status" value="1"/>
</dbReference>
<comment type="caution">
    <text evidence="3">The sequence shown here is derived from an EMBL/GenBank/DDBJ whole genome shotgun (WGS) entry which is preliminary data.</text>
</comment>
<organism evidence="3 4">
    <name type="scientific">Boothiomyces macroporosus</name>
    <dbReference type="NCBI Taxonomy" id="261099"/>
    <lineage>
        <taxon>Eukaryota</taxon>
        <taxon>Fungi</taxon>
        <taxon>Fungi incertae sedis</taxon>
        <taxon>Chytridiomycota</taxon>
        <taxon>Chytridiomycota incertae sedis</taxon>
        <taxon>Chytridiomycetes</taxon>
        <taxon>Rhizophydiales</taxon>
        <taxon>Terramycetaceae</taxon>
        <taxon>Boothiomyces</taxon>
    </lineage>
</organism>
<accession>A0AAD5UQP0</accession>
<dbReference type="PANTHER" id="PTHR21600">
    <property type="entry name" value="MITOCHONDRIAL RNA PSEUDOURIDINE SYNTHASE"/>
    <property type="match status" value="1"/>
</dbReference>
<keyword evidence="4" id="KW-1185">Reference proteome</keyword>
<comment type="similarity">
    <text evidence="1">Belongs to the pseudouridine synthase RluA family.</text>
</comment>
<proteinExistence type="inferred from homology"/>
<protein>
    <recommendedName>
        <fullName evidence="2">Pseudouridine synthase RsuA/RluA-like domain-containing protein</fullName>
    </recommendedName>
</protein>
<feature type="domain" description="Pseudouridine synthase RsuA/RluA-like" evidence="2">
    <location>
        <begin position="151"/>
        <end position="322"/>
    </location>
</feature>
<dbReference type="Gene3D" id="3.30.2350.10">
    <property type="entry name" value="Pseudouridine synthase"/>
    <property type="match status" value="1"/>
</dbReference>
<dbReference type="InterPro" id="IPR006145">
    <property type="entry name" value="PsdUridine_synth_RsuA/RluA"/>
</dbReference>
<gene>
    <name evidence="3" type="ORF">HK103_004632</name>
</gene>
<evidence type="ECO:0000313" key="4">
    <source>
        <dbReference type="Proteomes" id="UP001210925"/>
    </source>
</evidence>
<dbReference type="PROSITE" id="PS01129">
    <property type="entry name" value="PSI_RLU"/>
    <property type="match status" value="1"/>
</dbReference>
<dbReference type="AlphaFoldDB" id="A0AAD5UQP0"/>